<evidence type="ECO:0000256" key="7">
    <source>
        <dbReference type="ARBA" id="ARBA00022741"/>
    </source>
</evidence>
<keyword evidence="12" id="KW-1133">Transmembrane helix</keyword>
<evidence type="ECO:0000259" key="13">
    <source>
        <dbReference type="PROSITE" id="PS50109"/>
    </source>
</evidence>
<evidence type="ECO:0000256" key="12">
    <source>
        <dbReference type="SAM" id="Phobius"/>
    </source>
</evidence>
<reference evidence="14 15" key="1">
    <citation type="submission" date="2020-08" db="EMBL/GenBank/DDBJ databases">
        <title>Genomic Encyclopedia of Type Strains, Phase III (KMG-III): the genomes of soil and plant-associated and newly described type strains.</title>
        <authorList>
            <person name="Whitman W."/>
        </authorList>
    </citation>
    <scope>NUCLEOTIDE SEQUENCE [LARGE SCALE GENOMIC DNA]</scope>
    <source>
        <strain evidence="14 15">CECT 8803</strain>
    </source>
</reference>
<comment type="catalytic activity">
    <reaction evidence="1">
        <text>ATP + protein L-histidine = ADP + protein N-phospho-L-histidine.</text>
        <dbReference type="EC" id="2.7.13.3"/>
    </reaction>
</comment>
<dbReference type="InterPro" id="IPR013656">
    <property type="entry name" value="PAS_4"/>
</dbReference>
<evidence type="ECO:0000256" key="11">
    <source>
        <dbReference type="ARBA" id="ARBA00023136"/>
    </source>
</evidence>
<dbReference type="SUPFAM" id="SSF47384">
    <property type="entry name" value="Homodimeric domain of signal transducing histidine kinase"/>
    <property type="match status" value="1"/>
</dbReference>
<keyword evidence="6 14" id="KW-0808">Transferase</keyword>
<feature type="transmembrane region" description="Helical" evidence="12">
    <location>
        <begin position="43"/>
        <end position="61"/>
    </location>
</feature>
<dbReference type="SMART" id="SM00388">
    <property type="entry name" value="HisKA"/>
    <property type="match status" value="1"/>
</dbReference>
<dbReference type="InterPro" id="IPR004358">
    <property type="entry name" value="Sig_transdc_His_kin-like_C"/>
</dbReference>
<dbReference type="Pfam" id="PF08448">
    <property type="entry name" value="PAS_4"/>
    <property type="match status" value="1"/>
</dbReference>
<evidence type="ECO:0000256" key="6">
    <source>
        <dbReference type="ARBA" id="ARBA00022679"/>
    </source>
</evidence>
<dbReference type="PANTHER" id="PTHR45453">
    <property type="entry name" value="PHOSPHATE REGULON SENSOR PROTEIN PHOR"/>
    <property type="match status" value="1"/>
</dbReference>
<dbReference type="PROSITE" id="PS50109">
    <property type="entry name" value="HIS_KIN"/>
    <property type="match status" value="1"/>
</dbReference>
<comment type="subcellular location">
    <subcellularLocation>
        <location evidence="2">Cell membrane</location>
    </subcellularLocation>
</comment>
<keyword evidence="8 14" id="KW-0418">Kinase</keyword>
<dbReference type="GO" id="GO:0016036">
    <property type="term" value="P:cellular response to phosphate starvation"/>
    <property type="evidence" value="ECO:0007669"/>
    <property type="project" value="TreeGrafter"/>
</dbReference>
<dbReference type="GO" id="GO:0005524">
    <property type="term" value="F:ATP binding"/>
    <property type="evidence" value="ECO:0007669"/>
    <property type="project" value="UniProtKB-KW"/>
</dbReference>
<keyword evidence="12" id="KW-0812">Transmembrane</keyword>
<evidence type="ECO:0000256" key="2">
    <source>
        <dbReference type="ARBA" id="ARBA00004236"/>
    </source>
</evidence>
<dbReference type="InterPro" id="IPR035965">
    <property type="entry name" value="PAS-like_dom_sf"/>
</dbReference>
<dbReference type="GO" id="GO:0000155">
    <property type="term" value="F:phosphorelay sensor kinase activity"/>
    <property type="evidence" value="ECO:0007669"/>
    <property type="project" value="InterPro"/>
</dbReference>
<dbReference type="Gene3D" id="1.10.287.130">
    <property type="match status" value="1"/>
</dbReference>
<dbReference type="Proteomes" id="UP000581135">
    <property type="component" value="Unassembled WGS sequence"/>
</dbReference>
<evidence type="ECO:0000256" key="9">
    <source>
        <dbReference type="ARBA" id="ARBA00022840"/>
    </source>
</evidence>
<keyword evidence="7" id="KW-0547">Nucleotide-binding</keyword>
<evidence type="ECO:0000313" key="14">
    <source>
        <dbReference type="EMBL" id="MBB3064084.1"/>
    </source>
</evidence>
<sequence length="487" mass="52998">MTPTQKQRRQRLLRHWLGTSAVFSAPFVLASAALVVAGSLAPSYAAATALLATGGVAALLYRHFRHIAELQDYVEALGAMGLPERGSPGQLPPPPSDRGGKLLATGLADVIVAASVERQKRRAELQAALNGNQAILSSLPDPLILLDEERRVVRMNPAAQAIFGERLLNRDISSLLRNPTLTNAVDRVLAGGEEQVVTFPITGKIDRHMIARVVRLNEASLEGSVVLLTLHDVTGIKRAERMRADFVANASHELRTPLSSLIGFLETLRGPAADDAEARDRFLGIMHDQAVRMSRLVSDLMSLSRIEMEEHTQPTAAIEVGAVLDGIVNGLQIRAGERQITVERTYSQLPAVVGDTEALTQIFQNLIENALKYGRKGSHVRIEAWPVSDGTTRRGRRLDQPSLAISVIDQGEGIPREHLPRLTERFYRVDPARSRELGGTGLGLAIVKHLVNRHRGLLEIESELGKGSRFTVYLPLAGSNRGSQAAE</sequence>
<dbReference type="RefSeq" id="WP_183414899.1">
    <property type="nucleotide sequence ID" value="NZ_JACHXA010000001.1"/>
</dbReference>
<keyword evidence="5" id="KW-0597">Phosphoprotein</keyword>
<evidence type="ECO:0000256" key="3">
    <source>
        <dbReference type="ARBA" id="ARBA00012438"/>
    </source>
</evidence>
<dbReference type="SUPFAM" id="SSF55874">
    <property type="entry name" value="ATPase domain of HSP90 chaperone/DNA topoisomerase II/histidine kinase"/>
    <property type="match status" value="1"/>
</dbReference>
<evidence type="ECO:0000256" key="8">
    <source>
        <dbReference type="ARBA" id="ARBA00022777"/>
    </source>
</evidence>
<dbReference type="Pfam" id="PF00512">
    <property type="entry name" value="HisKA"/>
    <property type="match status" value="1"/>
</dbReference>
<dbReference type="EMBL" id="JACHXA010000001">
    <property type="protein sequence ID" value="MBB3064084.1"/>
    <property type="molecule type" value="Genomic_DNA"/>
</dbReference>
<accession>A0A839SQH8</accession>
<dbReference type="Gene3D" id="3.30.565.10">
    <property type="entry name" value="Histidine kinase-like ATPase, C-terminal domain"/>
    <property type="match status" value="1"/>
</dbReference>
<evidence type="ECO:0000313" key="15">
    <source>
        <dbReference type="Proteomes" id="UP000581135"/>
    </source>
</evidence>
<dbReference type="InterPro" id="IPR003594">
    <property type="entry name" value="HATPase_dom"/>
</dbReference>
<feature type="domain" description="Histidine kinase" evidence="13">
    <location>
        <begin position="249"/>
        <end position="478"/>
    </location>
</feature>
<name>A0A839SQH8_9PROT</name>
<dbReference type="Gene3D" id="3.30.450.20">
    <property type="entry name" value="PAS domain"/>
    <property type="match status" value="1"/>
</dbReference>
<evidence type="ECO:0000256" key="4">
    <source>
        <dbReference type="ARBA" id="ARBA00022475"/>
    </source>
</evidence>
<dbReference type="NCBIfam" id="TIGR00229">
    <property type="entry name" value="sensory_box"/>
    <property type="match status" value="1"/>
</dbReference>
<dbReference type="InterPro" id="IPR050351">
    <property type="entry name" value="BphY/WalK/GraS-like"/>
</dbReference>
<keyword evidence="15" id="KW-1185">Reference proteome</keyword>
<dbReference type="EC" id="2.7.13.3" evidence="3"/>
<proteinExistence type="predicted"/>
<dbReference type="PRINTS" id="PR00344">
    <property type="entry name" value="BCTRLSENSOR"/>
</dbReference>
<evidence type="ECO:0000256" key="1">
    <source>
        <dbReference type="ARBA" id="ARBA00000085"/>
    </source>
</evidence>
<dbReference type="Pfam" id="PF02518">
    <property type="entry name" value="HATPase_c"/>
    <property type="match status" value="1"/>
</dbReference>
<dbReference type="InterPro" id="IPR036097">
    <property type="entry name" value="HisK_dim/P_sf"/>
</dbReference>
<dbReference type="CDD" id="cd00130">
    <property type="entry name" value="PAS"/>
    <property type="match status" value="1"/>
</dbReference>
<comment type="caution">
    <text evidence="14">The sequence shown here is derived from an EMBL/GenBank/DDBJ whole genome shotgun (WGS) entry which is preliminary data.</text>
</comment>
<dbReference type="InterPro" id="IPR005467">
    <property type="entry name" value="His_kinase_dom"/>
</dbReference>
<dbReference type="GO" id="GO:0004721">
    <property type="term" value="F:phosphoprotein phosphatase activity"/>
    <property type="evidence" value="ECO:0007669"/>
    <property type="project" value="TreeGrafter"/>
</dbReference>
<organism evidence="14 15">
    <name type="scientific">Limibacillus halophilus</name>
    <dbReference type="NCBI Taxonomy" id="1579333"/>
    <lineage>
        <taxon>Bacteria</taxon>
        <taxon>Pseudomonadati</taxon>
        <taxon>Pseudomonadota</taxon>
        <taxon>Alphaproteobacteria</taxon>
        <taxon>Rhodospirillales</taxon>
        <taxon>Rhodovibrionaceae</taxon>
        <taxon>Limibacillus</taxon>
    </lineage>
</organism>
<dbReference type="SMART" id="SM00387">
    <property type="entry name" value="HATPase_c"/>
    <property type="match status" value="1"/>
</dbReference>
<dbReference type="GO" id="GO:0005886">
    <property type="term" value="C:plasma membrane"/>
    <property type="evidence" value="ECO:0007669"/>
    <property type="project" value="UniProtKB-SubCell"/>
</dbReference>
<dbReference type="FunFam" id="3.30.565.10:FF:000006">
    <property type="entry name" value="Sensor histidine kinase WalK"/>
    <property type="match status" value="1"/>
</dbReference>
<keyword evidence="4" id="KW-1003">Cell membrane</keyword>
<dbReference type="InterPro" id="IPR000014">
    <property type="entry name" value="PAS"/>
</dbReference>
<dbReference type="InterPro" id="IPR003661">
    <property type="entry name" value="HisK_dim/P_dom"/>
</dbReference>
<dbReference type="SUPFAM" id="SSF55785">
    <property type="entry name" value="PYP-like sensor domain (PAS domain)"/>
    <property type="match status" value="1"/>
</dbReference>
<keyword evidence="11 12" id="KW-0472">Membrane</keyword>
<dbReference type="CDD" id="cd00082">
    <property type="entry name" value="HisKA"/>
    <property type="match status" value="1"/>
</dbReference>
<dbReference type="InterPro" id="IPR036890">
    <property type="entry name" value="HATPase_C_sf"/>
</dbReference>
<gene>
    <name evidence="14" type="ORF">FHR98_000349</name>
</gene>
<dbReference type="AlphaFoldDB" id="A0A839SQH8"/>
<dbReference type="PANTHER" id="PTHR45453:SF1">
    <property type="entry name" value="PHOSPHATE REGULON SENSOR PROTEIN PHOR"/>
    <property type="match status" value="1"/>
</dbReference>
<evidence type="ECO:0000256" key="10">
    <source>
        <dbReference type="ARBA" id="ARBA00023012"/>
    </source>
</evidence>
<feature type="transmembrane region" description="Helical" evidence="12">
    <location>
        <begin position="12"/>
        <end position="37"/>
    </location>
</feature>
<protein>
    <recommendedName>
        <fullName evidence="3">histidine kinase</fullName>
        <ecNumber evidence="3">2.7.13.3</ecNumber>
    </recommendedName>
</protein>
<evidence type="ECO:0000256" key="5">
    <source>
        <dbReference type="ARBA" id="ARBA00022553"/>
    </source>
</evidence>
<dbReference type="FunFam" id="1.10.287.130:FF:000008">
    <property type="entry name" value="Two-component sensor histidine kinase"/>
    <property type="match status" value="1"/>
</dbReference>
<keyword evidence="10" id="KW-0902">Two-component regulatory system</keyword>
<keyword evidence="9" id="KW-0067">ATP-binding</keyword>